<dbReference type="EC" id="3.1.3.48" evidence="2"/>
<gene>
    <name evidence="7" type="ORF">BJ875DRAFT_338782</name>
</gene>
<keyword evidence="3" id="KW-0378">Hydrolase</keyword>
<evidence type="ECO:0000259" key="5">
    <source>
        <dbReference type="PROSITE" id="PS50054"/>
    </source>
</evidence>
<comment type="caution">
    <text evidence="7">The sequence shown here is derived from an EMBL/GenBank/DDBJ whole genome shotgun (WGS) entry which is preliminary data.</text>
</comment>
<accession>A0A9P8C680</accession>
<dbReference type="OrthoDB" id="539213at2759"/>
<dbReference type="PROSITE" id="PS50054">
    <property type="entry name" value="TYR_PHOSPHATASE_DUAL"/>
    <property type="match status" value="1"/>
</dbReference>
<feature type="domain" description="Tyrosine-protein phosphatase" evidence="5">
    <location>
        <begin position="67"/>
        <end position="245"/>
    </location>
</feature>
<keyword evidence="4" id="KW-0904">Protein phosphatase</keyword>
<evidence type="ECO:0000256" key="2">
    <source>
        <dbReference type="ARBA" id="ARBA00013064"/>
    </source>
</evidence>
<dbReference type="GO" id="GO:0005737">
    <property type="term" value="C:cytoplasm"/>
    <property type="evidence" value="ECO:0007669"/>
    <property type="project" value="TreeGrafter"/>
</dbReference>
<dbReference type="GO" id="GO:0008330">
    <property type="term" value="F:protein tyrosine/threonine phosphatase activity"/>
    <property type="evidence" value="ECO:0007669"/>
    <property type="project" value="TreeGrafter"/>
</dbReference>
<comment type="similarity">
    <text evidence="1">Belongs to the protein-tyrosine phosphatase family. Non-receptor class dual specificity subfamily.</text>
</comment>
<keyword evidence="8" id="KW-1185">Reference proteome</keyword>
<dbReference type="EMBL" id="MU251433">
    <property type="protein sequence ID" value="KAG9235379.1"/>
    <property type="molecule type" value="Genomic_DNA"/>
</dbReference>
<dbReference type="GO" id="GO:0033550">
    <property type="term" value="F:MAP kinase tyrosine phosphatase activity"/>
    <property type="evidence" value="ECO:0007669"/>
    <property type="project" value="TreeGrafter"/>
</dbReference>
<feature type="non-terminal residue" evidence="7">
    <location>
        <position position="321"/>
    </location>
</feature>
<protein>
    <recommendedName>
        <fullName evidence="2">protein-tyrosine-phosphatase</fullName>
        <ecNumber evidence="2">3.1.3.48</ecNumber>
    </recommendedName>
</protein>
<dbReference type="InterPro" id="IPR000387">
    <property type="entry name" value="Tyr_Pase_dom"/>
</dbReference>
<reference evidence="7" key="1">
    <citation type="journal article" date="2021" name="IMA Fungus">
        <title>Genomic characterization of three marine fungi, including Emericellopsis atlantica sp. nov. with signatures of a generalist lifestyle and marine biomass degradation.</title>
        <authorList>
            <person name="Hagestad O.C."/>
            <person name="Hou L."/>
            <person name="Andersen J.H."/>
            <person name="Hansen E.H."/>
            <person name="Altermark B."/>
            <person name="Li C."/>
            <person name="Kuhnert E."/>
            <person name="Cox R.J."/>
            <person name="Crous P.W."/>
            <person name="Spatafora J.W."/>
            <person name="Lail K."/>
            <person name="Amirebrahimi M."/>
            <person name="Lipzen A."/>
            <person name="Pangilinan J."/>
            <person name="Andreopoulos W."/>
            <person name="Hayes R.D."/>
            <person name="Ng V."/>
            <person name="Grigoriev I.V."/>
            <person name="Jackson S.A."/>
            <person name="Sutton T.D.S."/>
            <person name="Dobson A.D.W."/>
            <person name="Rama T."/>
        </authorList>
    </citation>
    <scope>NUCLEOTIDE SEQUENCE</scope>
    <source>
        <strain evidence="7">TRa018bII</strain>
    </source>
</reference>
<dbReference type="Proteomes" id="UP000824998">
    <property type="component" value="Unassembled WGS sequence"/>
</dbReference>
<evidence type="ECO:0000256" key="1">
    <source>
        <dbReference type="ARBA" id="ARBA00008601"/>
    </source>
</evidence>
<evidence type="ECO:0000256" key="4">
    <source>
        <dbReference type="ARBA" id="ARBA00022912"/>
    </source>
</evidence>
<dbReference type="GO" id="GO:0017017">
    <property type="term" value="F:MAP kinase tyrosine/serine/threonine phosphatase activity"/>
    <property type="evidence" value="ECO:0007669"/>
    <property type="project" value="TreeGrafter"/>
</dbReference>
<dbReference type="PROSITE" id="PS50056">
    <property type="entry name" value="TYR_PHOSPHATASE_2"/>
    <property type="match status" value="1"/>
</dbReference>
<name>A0A9P8C680_9HELO</name>
<evidence type="ECO:0000313" key="8">
    <source>
        <dbReference type="Proteomes" id="UP000824998"/>
    </source>
</evidence>
<dbReference type="PANTHER" id="PTHR10159:SF519">
    <property type="entry name" value="DUAL SPECIFICITY PROTEIN PHOSPHATASE MPK3"/>
    <property type="match status" value="1"/>
</dbReference>
<evidence type="ECO:0000256" key="3">
    <source>
        <dbReference type="ARBA" id="ARBA00022801"/>
    </source>
</evidence>
<dbReference type="InterPro" id="IPR020422">
    <property type="entry name" value="TYR_PHOSPHATASE_DUAL_dom"/>
</dbReference>
<dbReference type="Gene3D" id="3.90.190.10">
    <property type="entry name" value="Protein tyrosine phosphatase superfamily"/>
    <property type="match status" value="1"/>
</dbReference>
<dbReference type="Pfam" id="PF00782">
    <property type="entry name" value="DSPc"/>
    <property type="match status" value="1"/>
</dbReference>
<dbReference type="GO" id="GO:0043409">
    <property type="term" value="P:negative regulation of MAPK cascade"/>
    <property type="evidence" value="ECO:0007669"/>
    <property type="project" value="TreeGrafter"/>
</dbReference>
<dbReference type="SUPFAM" id="SSF52799">
    <property type="entry name" value="(Phosphotyrosine protein) phosphatases II"/>
    <property type="match status" value="1"/>
</dbReference>
<dbReference type="InterPro" id="IPR000340">
    <property type="entry name" value="Dual-sp_phosphatase_cat-dom"/>
</dbReference>
<proteinExistence type="inferred from homology"/>
<evidence type="ECO:0000259" key="6">
    <source>
        <dbReference type="PROSITE" id="PS50056"/>
    </source>
</evidence>
<dbReference type="PANTHER" id="PTHR10159">
    <property type="entry name" value="DUAL SPECIFICITY PROTEIN PHOSPHATASE"/>
    <property type="match status" value="1"/>
</dbReference>
<feature type="domain" description="Tyrosine specific protein phosphatases" evidence="6">
    <location>
        <begin position="146"/>
        <end position="214"/>
    </location>
</feature>
<organism evidence="7 8">
    <name type="scientific">Amylocarpus encephaloides</name>
    <dbReference type="NCBI Taxonomy" id="45428"/>
    <lineage>
        <taxon>Eukaryota</taxon>
        <taxon>Fungi</taxon>
        <taxon>Dikarya</taxon>
        <taxon>Ascomycota</taxon>
        <taxon>Pezizomycotina</taxon>
        <taxon>Leotiomycetes</taxon>
        <taxon>Helotiales</taxon>
        <taxon>Helotiales incertae sedis</taxon>
        <taxon>Amylocarpus</taxon>
    </lineage>
</organism>
<evidence type="ECO:0000313" key="7">
    <source>
        <dbReference type="EMBL" id="KAG9235379.1"/>
    </source>
</evidence>
<feature type="non-terminal residue" evidence="7">
    <location>
        <position position="1"/>
    </location>
</feature>
<dbReference type="CDD" id="cd14498">
    <property type="entry name" value="DSP"/>
    <property type="match status" value="1"/>
</dbReference>
<dbReference type="SMART" id="SM00195">
    <property type="entry name" value="DSPc"/>
    <property type="match status" value="1"/>
</dbReference>
<sequence length="321" mass="37417">NTMSQIVSAGWYDLFADQKSYEPTTHSYKSLDDLDNIPSLSFFKDLFWLEVRTWIRNDTTILSVITHMDLPSPGRIYLGGMSHALNDELLEEKVIRAAITIHPRDLLTWDERDASYGLRRYCTDGFPVQYYLMIPLEDNSNSNLIDHFDDTYNFIHEHLQKGHNMLIHCKSGRSRSVAVLIAYLQRKHYETIVRPQGLAVNDARDKMKEYREAVTDVIRLQRLPVAIILERFLPLLQLYELQLIGHPDYEHERSVLLPQNDKQNFTVKGGAAVLKICMAILFYENNQKPLKSIVQRLFELNESYFYELEGSEYNGRSYAES</sequence>
<dbReference type="InterPro" id="IPR029021">
    <property type="entry name" value="Prot-tyrosine_phosphatase-like"/>
</dbReference>
<dbReference type="AlphaFoldDB" id="A0A9P8C680"/>